<organism evidence="2 3">
    <name type="scientific">Penicillium cosmopolitanum</name>
    <dbReference type="NCBI Taxonomy" id="1131564"/>
    <lineage>
        <taxon>Eukaryota</taxon>
        <taxon>Fungi</taxon>
        <taxon>Dikarya</taxon>
        <taxon>Ascomycota</taxon>
        <taxon>Pezizomycotina</taxon>
        <taxon>Eurotiomycetes</taxon>
        <taxon>Eurotiomycetidae</taxon>
        <taxon>Eurotiales</taxon>
        <taxon>Aspergillaceae</taxon>
        <taxon>Penicillium</taxon>
    </lineage>
</organism>
<accession>A0A9W9SF56</accession>
<name>A0A9W9SF56_9EURO</name>
<dbReference type="InterPro" id="IPR013830">
    <property type="entry name" value="SGNH_hydro"/>
</dbReference>
<evidence type="ECO:0000313" key="3">
    <source>
        <dbReference type="Proteomes" id="UP001147747"/>
    </source>
</evidence>
<dbReference type="InterPro" id="IPR051532">
    <property type="entry name" value="Ester_Hydrolysis_Enzymes"/>
</dbReference>
<dbReference type="AlphaFoldDB" id="A0A9W9SF56"/>
<reference evidence="2" key="2">
    <citation type="journal article" date="2023" name="IMA Fungus">
        <title>Comparative genomic study of the Penicillium genus elucidates a diverse pangenome and 15 lateral gene transfer events.</title>
        <authorList>
            <person name="Petersen C."/>
            <person name="Sorensen T."/>
            <person name="Nielsen M.R."/>
            <person name="Sondergaard T.E."/>
            <person name="Sorensen J.L."/>
            <person name="Fitzpatrick D.A."/>
            <person name="Frisvad J.C."/>
            <person name="Nielsen K.L."/>
        </authorList>
    </citation>
    <scope>NUCLEOTIDE SEQUENCE</scope>
    <source>
        <strain evidence="2">IBT 29677</strain>
    </source>
</reference>
<dbReference type="Pfam" id="PF13472">
    <property type="entry name" value="Lipase_GDSL_2"/>
    <property type="match status" value="1"/>
</dbReference>
<reference evidence="2" key="1">
    <citation type="submission" date="2022-12" db="EMBL/GenBank/DDBJ databases">
        <authorList>
            <person name="Petersen C."/>
        </authorList>
    </citation>
    <scope>NUCLEOTIDE SEQUENCE</scope>
    <source>
        <strain evidence="2">IBT 29677</strain>
    </source>
</reference>
<dbReference type="CDD" id="cd00229">
    <property type="entry name" value="SGNH_hydrolase"/>
    <property type="match status" value="1"/>
</dbReference>
<dbReference type="OrthoDB" id="408760at2759"/>
<evidence type="ECO:0000313" key="2">
    <source>
        <dbReference type="EMBL" id="KAJ5376084.1"/>
    </source>
</evidence>
<dbReference type="SUPFAM" id="SSF52266">
    <property type="entry name" value="SGNH hydrolase"/>
    <property type="match status" value="1"/>
</dbReference>
<dbReference type="Gene3D" id="3.40.50.1110">
    <property type="entry name" value="SGNH hydrolase"/>
    <property type="match status" value="1"/>
</dbReference>
<proteinExistence type="predicted"/>
<dbReference type="InterPro" id="IPR036514">
    <property type="entry name" value="SGNH_hydro_sf"/>
</dbReference>
<dbReference type="RefSeq" id="XP_056481114.1">
    <property type="nucleotide sequence ID" value="XM_056637607.1"/>
</dbReference>
<dbReference type="PANTHER" id="PTHR30383">
    <property type="entry name" value="THIOESTERASE 1/PROTEASE 1/LYSOPHOSPHOLIPASE L1"/>
    <property type="match status" value="1"/>
</dbReference>
<evidence type="ECO:0000259" key="1">
    <source>
        <dbReference type="Pfam" id="PF13472"/>
    </source>
</evidence>
<dbReference type="EMBL" id="JAPZBU010000012">
    <property type="protein sequence ID" value="KAJ5376084.1"/>
    <property type="molecule type" value="Genomic_DNA"/>
</dbReference>
<feature type="domain" description="SGNH hydrolase-type esterase" evidence="1">
    <location>
        <begin position="9"/>
        <end position="185"/>
    </location>
</feature>
<comment type="caution">
    <text evidence="2">The sequence shown here is derived from an EMBL/GenBank/DDBJ whole genome shotgun (WGS) entry which is preliminary data.</text>
</comment>
<sequence length="211" mass="23193">MAEKLSILCFGNSLTAGYYNYGEHYHPYAEKLKEILQPVLPTTEITTDVAGLPGDLVCSPGSFVSRISEQTIKKRYDWVIFLGGTNDIGYGKSSEDIYAGLKKSWMMALTSGAKVLALTIPECAAKFACIDKKRNEVNRLILAHQEDGFFAFDLHAAIPYHSASKEFQNRIFDDGLHLTPSGYDLMGQVIGEYMAGLLRFSAPSASSCTAE</sequence>
<gene>
    <name evidence="2" type="ORF">N7509_012970</name>
</gene>
<protein>
    <recommendedName>
        <fullName evidence="1">SGNH hydrolase-type esterase domain-containing protein</fullName>
    </recommendedName>
</protein>
<dbReference type="GO" id="GO:0004622">
    <property type="term" value="F:phosphatidylcholine lysophospholipase activity"/>
    <property type="evidence" value="ECO:0007669"/>
    <property type="project" value="TreeGrafter"/>
</dbReference>
<keyword evidence="3" id="KW-1185">Reference proteome</keyword>
<dbReference type="PANTHER" id="PTHR30383:SF19">
    <property type="entry name" value="FIBRONECTIN TYPE-III DOMAIN-CONTAINING PROTEIN"/>
    <property type="match status" value="1"/>
</dbReference>
<dbReference type="GeneID" id="81376587"/>
<dbReference type="Proteomes" id="UP001147747">
    <property type="component" value="Unassembled WGS sequence"/>
</dbReference>